<evidence type="ECO:0000256" key="5">
    <source>
        <dbReference type="ARBA" id="ARBA00023136"/>
    </source>
</evidence>
<organism evidence="7 8">
    <name type="scientific">Clostridium scindens (strain ATCC 35704 / DSM 5676 / VPI 13733 / 19)</name>
    <dbReference type="NCBI Taxonomy" id="411468"/>
    <lineage>
        <taxon>Bacteria</taxon>
        <taxon>Bacillati</taxon>
        <taxon>Bacillota</taxon>
        <taxon>Clostridia</taxon>
        <taxon>Lachnospirales</taxon>
        <taxon>Lachnospiraceae</taxon>
    </lineage>
</organism>
<keyword evidence="4 6" id="KW-1133">Transmembrane helix</keyword>
<dbReference type="GeneID" id="62697053"/>
<feature type="transmembrane region" description="Helical" evidence="6">
    <location>
        <begin position="89"/>
        <end position="109"/>
    </location>
</feature>
<evidence type="ECO:0000256" key="1">
    <source>
        <dbReference type="ARBA" id="ARBA00004651"/>
    </source>
</evidence>
<evidence type="ECO:0000313" key="7">
    <source>
        <dbReference type="EMBL" id="QBF75455.1"/>
    </source>
</evidence>
<dbReference type="Pfam" id="PF03788">
    <property type="entry name" value="LrgA"/>
    <property type="match status" value="1"/>
</dbReference>
<dbReference type="OrthoDB" id="3176438at2"/>
<protein>
    <submittedName>
        <fullName evidence="7">Antiholin-like protein LrgA</fullName>
    </submittedName>
</protein>
<comment type="subcellular location">
    <subcellularLocation>
        <location evidence="1">Cell membrane</location>
        <topology evidence="1">Multi-pass membrane protein</topology>
    </subcellularLocation>
</comment>
<evidence type="ECO:0000256" key="2">
    <source>
        <dbReference type="ARBA" id="ARBA00022475"/>
    </source>
</evidence>
<dbReference type="PANTHER" id="PTHR33931">
    <property type="entry name" value="HOLIN-LIKE PROTEIN CIDA-RELATED"/>
    <property type="match status" value="1"/>
</dbReference>
<name>A0A494WN21_CLOS5</name>
<evidence type="ECO:0000256" key="6">
    <source>
        <dbReference type="SAM" id="Phobius"/>
    </source>
</evidence>
<feature type="transmembrane region" description="Helical" evidence="6">
    <location>
        <begin position="60"/>
        <end position="77"/>
    </location>
</feature>
<feature type="transmembrane region" description="Helical" evidence="6">
    <location>
        <begin position="28"/>
        <end position="48"/>
    </location>
</feature>
<gene>
    <name evidence="7" type="primary">lrgA</name>
    <name evidence="7" type="ORF">HDCHBGLK_02865</name>
</gene>
<dbReference type="RefSeq" id="WP_009249336.1">
    <property type="nucleotide sequence ID" value="NZ_CP036170.1"/>
</dbReference>
<keyword evidence="8" id="KW-1185">Reference proteome</keyword>
<dbReference type="PANTHER" id="PTHR33931:SF2">
    <property type="entry name" value="HOLIN-LIKE PROTEIN CIDA"/>
    <property type="match status" value="1"/>
</dbReference>
<keyword evidence="5 6" id="KW-0472">Membrane</keyword>
<sequence>MSAKILKQLGIILAICLAAEFIVSLLPIAFPSSVMAILVLALLLFTKILKEEHIRETGDFLLSNMALVFVPISIGMVEDVGLLKGQLAGFLIVVCISLVMTFLGTYASVRIVQICMKRLAGKGGQADE</sequence>
<dbReference type="InterPro" id="IPR005538">
    <property type="entry name" value="LrgA/CidA"/>
</dbReference>
<accession>A0A494WN21</accession>
<evidence type="ECO:0000256" key="4">
    <source>
        <dbReference type="ARBA" id="ARBA00022989"/>
    </source>
</evidence>
<evidence type="ECO:0000256" key="3">
    <source>
        <dbReference type="ARBA" id="ARBA00022692"/>
    </source>
</evidence>
<dbReference type="Proteomes" id="UP000289664">
    <property type="component" value="Chromosome"/>
</dbReference>
<reference evidence="7 8" key="1">
    <citation type="journal article" date="2019" name="Appl. Environ. Microbiol.">
        <title>Clostridium scindens ATCC 35704: integration of nutritional requirements, the complete genome sequence, and global transcriptional responses to bile acids.</title>
        <authorList>
            <person name="Devendran S."/>
            <person name="Shrestha R."/>
            <person name="Alves J.M.P."/>
            <person name="Wolf P.G."/>
            <person name="Ly L."/>
            <person name="Hernandez A.G."/>
            <person name="Mendez-Garcia C."/>
            <person name="Inboden A."/>
            <person name="Wiley J."/>
            <person name="Paul O."/>
            <person name="Allen A."/>
            <person name="Springer E."/>
            <person name="Wright C.L."/>
            <person name="Fields C.J."/>
            <person name="Daniel S.L."/>
            <person name="Ridlon J.M."/>
        </authorList>
    </citation>
    <scope>NUCLEOTIDE SEQUENCE [LARGE SCALE GENOMIC DNA]</scope>
    <source>
        <strain evidence="7 8">ATCC 35704</strain>
    </source>
</reference>
<keyword evidence="3 6" id="KW-0812">Transmembrane</keyword>
<dbReference type="EMBL" id="CP036170">
    <property type="protein sequence ID" value="QBF75455.1"/>
    <property type="molecule type" value="Genomic_DNA"/>
</dbReference>
<dbReference type="AlphaFoldDB" id="A0A494WN21"/>
<keyword evidence="2" id="KW-1003">Cell membrane</keyword>
<proteinExistence type="predicted"/>
<dbReference type="KEGG" id="csci:HDCHBGLK_02865"/>
<evidence type="ECO:0000313" key="8">
    <source>
        <dbReference type="Proteomes" id="UP000289664"/>
    </source>
</evidence>
<dbReference type="GO" id="GO:0005886">
    <property type="term" value="C:plasma membrane"/>
    <property type="evidence" value="ECO:0007669"/>
    <property type="project" value="UniProtKB-SubCell"/>
</dbReference>